<reference evidence="2 3" key="1">
    <citation type="submission" date="2019-08" db="EMBL/GenBank/DDBJ databases">
        <title>Five species of Acinetobacter isolated from floral nectar and animal pollinators.</title>
        <authorList>
            <person name="Hendry T.A."/>
        </authorList>
    </citation>
    <scope>NUCLEOTIDE SEQUENCE [LARGE SCALE GENOMIC DNA]</scope>
    <source>
        <strain evidence="2 3">MD18.27</strain>
    </source>
</reference>
<feature type="transmembrane region" description="Helical" evidence="1">
    <location>
        <begin position="35"/>
        <end position="58"/>
    </location>
</feature>
<dbReference type="Proteomes" id="UP001339883">
    <property type="component" value="Unassembled WGS sequence"/>
</dbReference>
<evidence type="ECO:0000313" key="2">
    <source>
        <dbReference type="EMBL" id="MEB5477112.1"/>
    </source>
</evidence>
<proteinExistence type="predicted"/>
<comment type="caution">
    <text evidence="2">The sequence shown here is derived from an EMBL/GenBank/DDBJ whole genome shotgun (WGS) entry which is preliminary data.</text>
</comment>
<keyword evidence="1" id="KW-1133">Transmembrane helix</keyword>
<keyword evidence="3" id="KW-1185">Reference proteome</keyword>
<keyword evidence="1" id="KW-0472">Membrane</keyword>
<protein>
    <recommendedName>
        <fullName evidence="4">Glycine zipper domain-containing protein</fullName>
    </recommendedName>
</protein>
<sequence>MIKTCIHKSGKMMICPKCGSSELEIRDHEQRLKSLGGIVLGSAGVAAGTVGGAAAGASTGAAIGTLAGPLGVITGATIGTFVGAISAGVTGGFLGRKFGNKAGTVVDKNVFFDYLCKQCGCRFNA</sequence>
<gene>
    <name evidence="2" type="ORF">I2F25_08680</name>
</gene>
<keyword evidence="1" id="KW-0812">Transmembrane</keyword>
<evidence type="ECO:0000256" key="1">
    <source>
        <dbReference type="SAM" id="Phobius"/>
    </source>
</evidence>
<organism evidence="2 3">
    <name type="scientific">Acinetobacter pollinis</name>
    <dbReference type="NCBI Taxonomy" id="2605270"/>
    <lineage>
        <taxon>Bacteria</taxon>
        <taxon>Pseudomonadati</taxon>
        <taxon>Pseudomonadota</taxon>
        <taxon>Gammaproteobacteria</taxon>
        <taxon>Moraxellales</taxon>
        <taxon>Moraxellaceae</taxon>
        <taxon>Acinetobacter</taxon>
    </lineage>
</organism>
<evidence type="ECO:0008006" key="4">
    <source>
        <dbReference type="Google" id="ProtNLM"/>
    </source>
</evidence>
<name>A0ABU6DW58_9GAMM</name>
<evidence type="ECO:0000313" key="3">
    <source>
        <dbReference type="Proteomes" id="UP001339883"/>
    </source>
</evidence>
<feature type="transmembrane region" description="Helical" evidence="1">
    <location>
        <begin position="70"/>
        <end position="94"/>
    </location>
</feature>
<dbReference type="EMBL" id="VTDN01000006">
    <property type="protein sequence ID" value="MEB5477112.1"/>
    <property type="molecule type" value="Genomic_DNA"/>
</dbReference>
<dbReference type="RefSeq" id="WP_195771729.1">
    <property type="nucleotide sequence ID" value="NZ_VTDN01000006.1"/>
</dbReference>
<accession>A0ABU6DW58</accession>